<proteinExistence type="predicted"/>
<dbReference type="EMBL" id="CP032695">
    <property type="protein sequence ID" value="AYG63346.1"/>
    <property type="molecule type" value="Genomic_DNA"/>
</dbReference>
<name>A0A387G764_9HYPH</name>
<dbReference type="Proteomes" id="UP000282195">
    <property type="component" value="Plasmid pRCCGE525c"/>
</dbReference>
<keyword evidence="3" id="KW-1185">Reference proteome</keyword>
<dbReference type="AlphaFoldDB" id="A0A387G764"/>
<gene>
    <name evidence="2" type="ORF">CCGE525_32295</name>
</gene>
<dbReference type="OrthoDB" id="8278685at2"/>
<sequence>MKNIQNRQVKRPGPRELDVEQHCKKHGVDAAETKKLVKLLGPRAPLHELHANAPPKQPRWR</sequence>
<protein>
    <submittedName>
        <fullName evidence="2">Uncharacterized protein</fullName>
    </submittedName>
</protein>
<reference evidence="2 3" key="1">
    <citation type="submission" date="2018-10" db="EMBL/GenBank/DDBJ databases">
        <title>Rhizobium etli, R. leguminosarum and a new Rhizobium genospecies from Phaseolus dumosus.</title>
        <authorList>
            <person name="Ramirez-Puebla S.T."/>
            <person name="Rogel-Hernandez M.A."/>
            <person name="Guerrero G."/>
            <person name="Ormeno-Orrillo E."/>
            <person name="Martinez-Romero J.C."/>
            <person name="Negrete-Yankelevich S."/>
            <person name="Martinez-Romero E."/>
        </authorList>
    </citation>
    <scope>NUCLEOTIDE SEQUENCE [LARGE SCALE GENOMIC DNA]</scope>
    <source>
        <strain evidence="2 3">CCGE525</strain>
        <plasmid evidence="3">prccge525c</plasmid>
    </source>
</reference>
<geneLocation type="plasmid" evidence="3">
    <name>prccge525c</name>
</geneLocation>
<dbReference type="KEGG" id="rjg:CCGE525_32295"/>
<evidence type="ECO:0000256" key="1">
    <source>
        <dbReference type="SAM" id="MobiDB-lite"/>
    </source>
</evidence>
<feature type="region of interest" description="Disordered" evidence="1">
    <location>
        <begin position="1"/>
        <end position="21"/>
    </location>
</feature>
<accession>A0A387G764</accession>
<keyword evidence="2" id="KW-0614">Plasmid</keyword>
<evidence type="ECO:0000313" key="2">
    <source>
        <dbReference type="EMBL" id="AYG63346.1"/>
    </source>
</evidence>
<organism evidence="2 3">
    <name type="scientific">Rhizobium jaguaris</name>
    <dbReference type="NCBI Taxonomy" id="1312183"/>
    <lineage>
        <taxon>Bacteria</taxon>
        <taxon>Pseudomonadati</taxon>
        <taxon>Pseudomonadota</taxon>
        <taxon>Alphaproteobacteria</taxon>
        <taxon>Hyphomicrobiales</taxon>
        <taxon>Rhizobiaceae</taxon>
        <taxon>Rhizobium/Agrobacterium group</taxon>
        <taxon>Rhizobium</taxon>
    </lineage>
</organism>
<evidence type="ECO:0000313" key="3">
    <source>
        <dbReference type="Proteomes" id="UP000282195"/>
    </source>
</evidence>
<dbReference type="RefSeq" id="WP_120708253.1">
    <property type="nucleotide sequence ID" value="NZ_CP032695.1"/>
</dbReference>